<dbReference type="InterPro" id="IPR015940">
    <property type="entry name" value="UBA"/>
</dbReference>
<name>A0AAD4GN91_BOLED</name>
<evidence type="ECO:0000313" key="6">
    <source>
        <dbReference type="Proteomes" id="UP001194468"/>
    </source>
</evidence>
<dbReference type="InterPro" id="IPR015360">
    <property type="entry name" value="XPC-bd"/>
</dbReference>
<dbReference type="InterPro" id="IPR036353">
    <property type="entry name" value="XPC-bd_sf"/>
</dbReference>
<dbReference type="Gene3D" id="3.10.20.90">
    <property type="entry name" value="Phosphatidylinositol 3-kinase Catalytic Subunit, Chain A, domain 1"/>
    <property type="match status" value="1"/>
</dbReference>
<feature type="region of interest" description="Disordered" evidence="2">
    <location>
        <begin position="221"/>
        <end position="257"/>
    </location>
</feature>
<evidence type="ECO:0000259" key="4">
    <source>
        <dbReference type="PROSITE" id="PS50053"/>
    </source>
</evidence>
<keyword evidence="1" id="KW-0227">DNA damage</keyword>
<dbReference type="GO" id="GO:0043130">
    <property type="term" value="F:ubiquitin binding"/>
    <property type="evidence" value="ECO:0007669"/>
    <property type="project" value="UniProtKB-UniRule"/>
</dbReference>
<evidence type="ECO:0000256" key="2">
    <source>
        <dbReference type="SAM" id="MobiDB-lite"/>
    </source>
</evidence>
<dbReference type="FunFam" id="1.10.8.10:FF:000002">
    <property type="entry name" value="UV excision repair protein RAD23 homolog"/>
    <property type="match status" value="1"/>
</dbReference>
<dbReference type="CDD" id="cd14281">
    <property type="entry name" value="UBA2_Rad23_like"/>
    <property type="match status" value="1"/>
</dbReference>
<dbReference type="InterPro" id="IPR000626">
    <property type="entry name" value="Ubiquitin-like_dom"/>
</dbReference>
<dbReference type="PROSITE" id="PS50030">
    <property type="entry name" value="UBA"/>
    <property type="match status" value="1"/>
</dbReference>
<dbReference type="GO" id="GO:0043161">
    <property type="term" value="P:proteasome-mediated ubiquitin-dependent protein catabolic process"/>
    <property type="evidence" value="ECO:0007669"/>
    <property type="project" value="UniProtKB-UniRule"/>
</dbReference>
<dbReference type="PROSITE" id="PS50053">
    <property type="entry name" value="UBIQUITIN_2"/>
    <property type="match status" value="1"/>
</dbReference>
<feature type="region of interest" description="Disordered" evidence="2">
    <location>
        <begin position="298"/>
        <end position="344"/>
    </location>
</feature>
<dbReference type="GO" id="GO:0031593">
    <property type="term" value="F:polyubiquitin modification-dependent protein binding"/>
    <property type="evidence" value="ECO:0007669"/>
    <property type="project" value="UniProtKB-UniRule"/>
</dbReference>
<feature type="compositionally biased region" description="Polar residues" evidence="2">
    <location>
        <begin position="226"/>
        <end position="249"/>
    </location>
</feature>
<comment type="similarity">
    <text evidence="1">Belongs to the RAD23 family.</text>
</comment>
<protein>
    <recommendedName>
        <fullName evidence="1">UV excision repair protein RAD23</fullName>
    </recommendedName>
</protein>
<dbReference type="EMBL" id="WHUW01000001">
    <property type="protein sequence ID" value="KAF8452484.1"/>
    <property type="molecule type" value="Genomic_DNA"/>
</dbReference>
<dbReference type="GO" id="GO:0005829">
    <property type="term" value="C:cytosol"/>
    <property type="evidence" value="ECO:0007669"/>
    <property type="project" value="TreeGrafter"/>
</dbReference>
<comment type="function">
    <text evidence="1">Multiubiquitin chain receptor involved in modulation of proteasomal degradation. Involved in nucleotide excision repair.</text>
</comment>
<evidence type="ECO:0000313" key="5">
    <source>
        <dbReference type="EMBL" id="KAF8452484.1"/>
    </source>
</evidence>
<gene>
    <name evidence="5" type="ORF">L210DRAFT_3638995</name>
</gene>
<dbReference type="InterPro" id="IPR029071">
    <property type="entry name" value="Ubiquitin-like_domsf"/>
</dbReference>
<dbReference type="Pfam" id="PF00240">
    <property type="entry name" value="ubiquitin"/>
    <property type="match status" value="1"/>
</dbReference>
<accession>A0AAD4GN91</accession>
<sequence length="454" mass="48245">MKLTIRIYMQPDDEFQVDAEPSDTIGDLKAKIQDAHGHDAETLNIIYCGKGIDNDRTLESCRISDKGFIVMSFSRPPAPLPIPKALEVLEYIALTEDEVDEWLGTGSLRAVLQPRTPSATAPPALDGETSEPIKFSPSAFDDDIMSEPFPPLSTVSTFKYRPSSEIVAPTSSTDPATTSESTFKYKPLSSSVFDAEGTSAPVPPLSTVSTFKYRPSSEIVAPAAGGTSSTDPATTSESTFKYKPSSSSVFDAEGTSAPVPPLSTVSTFKYRPFSSSAPAFEGTSSSVPPTTNVSTFKYRPLSSSTSGSVSQSTSVPGSVVSPGQLQNLSQGGSPGATSGASGLNDPQIAQFRELIVRSPELRQQFIQRLAQEQPELGQLLTQNPDLLLQFLDGMGQDGNASSGAQPARLGVTAADQAAIERLEALGFPERAVIEAYFACDKNEELAANYLLENA</sequence>
<dbReference type="Gene3D" id="1.10.8.10">
    <property type="entry name" value="DNA helicase RuvA subunit, C-terminal domain"/>
    <property type="match status" value="1"/>
</dbReference>
<dbReference type="GO" id="GO:0070628">
    <property type="term" value="F:proteasome binding"/>
    <property type="evidence" value="ECO:0007669"/>
    <property type="project" value="TreeGrafter"/>
</dbReference>
<keyword evidence="1" id="KW-0539">Nucleus</keyword>
<dbReference type="SMART" id="SM00165">
    <property type="entry name" value="UBA"/>
    <property type="match status" value="1"/>
</dbReference>
<reference evidence="5" key="2">
    <citation type="journal article" date="2020" name="Nat. Commun.">
        <title>Large-scale genome sequencing of mycorrhizal fungi provides insights into the early evolution of symbiotic traits.</title>
        <authorList>
            <person name="Miyauchi S."/>
            <person name="Kiss E."/>
            <person name="Kuo A."/>
            <person name="Drula E."/>
            <person name="Kohler A."/>
            <person name="Sanchez-Garcia M."/>
            <person name="Morin E."/>
            <person name="Andreopoulos B."/>
            <person name="Barry K.W."/>
            <person name="Bonito G."/>
            <person name="Buee M."/>
            <person name="Carver A."/>
            <person name="Chen C."/>
            <person name="Cichocki N."/>
            <person name="Clum A."/>
            <person name="Culley D."/>
            <person name="Crous P.W."/>
            <person name="Fauchery L."/>
            <person name="Girlanda M."/>
            <person name="Hayes R.D."/>
            <person name="Keri Z."/>
            <person name="LaButti K."/>
            <person name="Lipzen A."/>
            <person name="Lombard V."/>
            <person name="Magnuson J."/>
            <person name="Maillard F."/>
            <person name="Murat C."/>
            <person name="Nolan M."/>
            <person name="Ohm R.A."/>
            <person name="Pangilinan J."/>
            <person name="Pereira M.F."/>
            <person name="Perotto S."/>
            <person name="Peter M."/>
            <person name="Pfister S."/>
            <person name="Riley R."/>
            <person name="Sitrit Y."/>
            <person name="Stielow J.B."/>
            <person name="Szollosi G."/>
            <person name="Zifcakova L."/>
            <person name="Stursova M."/>
            <person name="Spatafora J.W."/>
            <person name="Tedersoo L."/>
            <person name="Vaario L.M."/>
            <person name="Yamada A."/>
            <person name="Yan M."/>
            <person name="Wang P."/>
            <person name="Xu J."/>
            <person name="Bruns T."/>
            <person name="Baldrian P."/>
            <person name="Vilgalys R."/>
            <person name="Dunand C."/>
            <person name="Henrissat B."/>
            <person name="Grigoriev I.V."/>
            <person name="Hibbett D."/>
            <person name="Nagy L.G."/>
            <person name="Martin F.M."/>
        </authorList>
    </citation>
    <scope>NUCLEOTIDE SEQUENCE</scope>
    <source>
        <strain evidence="5">BED1</strain>
    </source>
</reference>
<reference evidence="5" key="1">
    <citation type="submission" date="2019-10" db="EMBL/GenBank/DDBJ databases">
        <authorList>
            <consortium name="DOE Joint Genome Institute"/>
            <person name="Kuo A."/>
            <person name="Miyauchi S."/>
            <person name="Kiss E."/>
            <person name="Drula E."/>
            <person name="Kohler A."/>
            <person name="Sanchez-Garcia M."/>
            <person name="Andreopoulos B."/>
            <person name="Barry K.W."/>
            <person name="Bonito G."/>
            <person name="Buee M."/>
            <person name="Carver A."/>
            <person name="Chen C."/>
            <person name="Cichocki N."/>
            <person name="Clum A."/>
            <person name="Culley D."/>
            <person name="Crous P.W."/>
            <person name="Fauchery L."/>
            <person name="Girlanda M."/>
            <person name="Hayes R."/>
            <person name="Keri Z."/>
            <person name="LaButti K."/>
            <person name="Lipzen A."/>
            <person name="Lombard V."/>
            <person name="Magnuson J."/>
            <person name="Maillard F."/>
            <person name="Morin E."/>
            <person name="Murat C."/>
            <person name="Nolan M."/>
            <person name="Ohm R."/>
            <person name="Pangilinan J."/>
            <person name="Pereira M."/>
            <person name="Perotto S."/>
            <person name="Peter M."/>
            <person name="Riley R."/>
            <person name="Sitrit Y."/>
            <person name="Stielow B."/>
            <person name="Szollosi G."/>
            <person name="Zifcakova L."/>
            <person name="Stursova M."/>
            <person name="Spatafora J.W."/>
            <person name="Tedersoo L."/>
            <person name="Vaario L.-M."/>
            <person name="Yamada A."/>
            <person name="Yan M."/>
            <person name="Wang P."/>
            <person name="Xu J."/>
            <person name="Bruns T."/>
            <person name="Baldrian P."/>
            <person name="Vilgalys R."/>
            <person name="Henrissat B."/>
            <person name="Grigoriev I.V."/>
            <person name="Hibbett D."/>
            <person name="Nagy L.G."/>
            <person name="Martin F.M."/>
        </authorList>
    </citation>
    <scope>NUCLEOTIDE SEQUENCE</scope>
    <source>
        <strain evidence="5">BED1</strain>
    </source>
</reference>
<dbReference type="SMART" id="SM00213">
    <property type="entry name" value="UBQ"/>
    <property type="match status" value="1"/>
</dbReference>
<dbReference type="CDD" id="cd01805">
    <property type="entry name" value="Ubl_Rad23"/>
    <property type="match status" value="1"/>
</dbReference>
<dbReference type="PANTHER" id="PTHR10621">
    <property type="entry name" value="UV EXCISION REPAIR PROTEIN RAD23"/>
    <property type="match status" value="1"/>
</dbReference>
<evidence type="ECO:0000259" key="3">
    <source>
        <dbReference type="PROSITE" id="PS50030"/>
    </source>
</evidence>
<feature type="domain" description="Ubiquitin-like" evidence="4">
    <location>
        <begin position="1"/>
        <end position="78"/>
    </location>
</feature>
<comment type="subcellular location">
    <subcellularLocation>
        <location evidence="1">Nucleus</location>
    </subcellularLocation>
    <subcellularLocation>
        <location evidence="1">Cytoplasm</location>
    </subcellularLocation>
</comment>
<dbReference type="SUPFAM" id="SSF46934">
    <property type="entry name" value="UBA-like"/>
    <property type="match status" value="1"/>
</dbReference>
<keyword evidence="1" id="KW-0963">Cytoplasm</keyword>
<proteinExistence type="inferred from homology"/>
<dbReference type="PANTHER" id="PTHR10621:SF0">
    <property type="entry name" value="UV EXCISION REPAIR PROTEIN RAD23"/>
    <property type="match status" value="1"/>
</dbReference>
<evidence type="ECO:0000256" key="1">
    <source>
        <dbReference type="RuleBase" id="RU367049"/>
    </source>
</evidence>
<dbReference type="GO" id="GO:0005654">
    <property type="term" value="C:nucleoplasm"/>
    <property type="evidence" value="ECO:0007669"/>
    <property type="project" value="TreeGrafter"/>
</dbReference>
<dbReference type="InterPro" id="IPR009060">
    <property type="entry name" value="UBA-like_sf"/>
</dbReference>
<dbReference type="Pfam" id="PF09280">
    <property type="entry name" value="XPC-binding"/>
    <property type="match status" value="1"/>
</dbReference>
<dbReference type="SUPFAM" id="SSF54236">
    <property type="entry name" value="Ubiquitin-like"/>
    <property type="match status" value="1"/>
</dbReference>
<comment type="caution">
    <text evidence="5">The sequence shown here is derived from an EMBL/GenBank/DDBJ whole genome shotgun (WGS) entry which is preliminary data.</text>
</comment>
<keyword evidence="6" id="KW-1185">Reference proteome</keyword>
<dbReference type="PRINTS" id="PR01839">
    <property type="entry name" value="RAD23PROTEIN"/>
</dbReference>
<dbReference type="GO" id="GO:0006289">
    <property type="term" value="P:nucleotide-excision repair"/>
    <property type="evidence" value="ECO:0007669"/>
    <property type="project" value="UniProtKB-UniRule"/>
</dbReference>
<dbReference type="InterPro" id="IPR004806">
    <property type="entry name" value="Rad23"/>
</dbReference>
<dbReference type="AlphaFoldDB" id="A0AAD4GN91"/>
<keyword evidence="1" id="KW-0234">DNA repair</keyword>
<feature type="domain" description="UBA" evidence="3">
    <location>
        <begin position="413"/>
        <end position="453"/>
    </location>
</feature>
<dbReference type="Gene3D" id="1.10.10.540">
    <property type="entry name" value="XPC-binding domain"/>
    <property type="match status" value="1"/>
</dbReference>
<dbReference type="GO" id="GO:0003684">
    <property type="term" value="F:damaged DNA binding"/>
    <property type="evidence" value="ECO:0007669"/>
    <property type="project" value="UniProtKB-UniRule"/>
</dbReference>
<organism evidence="5 6">
    <name type="scientific">Boletus edulis BED1</name>
    <dbReference type="NCBI Taxonomy" id="1328754"/>
    <lineage>
        <taxon>Eukaryota</taxon>
        <taxon>Fungi</taxon>
        <taxon>Dikarya</taxon>
        <taxon>Basidiomycota</taxon>
        <taxon>Agaricomycotina</taxon>
        <taxon>Agaricomycetes</taxon>
        <taxon>Agaricomycetidae</taxon>
        <taxon>Boletales</taxon>
        <taxon>Boletineae</taxon>
        <taxon>Boletaceae</taxon>
        <taxon>Boletoideae</taxon>
        <taxon>Boletus</taxon>
    </lineage>
</organism>
<dbReference type="SUPFAM" id="SSF101238">
    <property type="entry name" value="XPC-binding domain"/>
    <property type="match status" value="1"/>
</dbReference>
<dbReference type="Pfam" id="PF00627">
    <property type="entry name" value="UBA"/>
    <property type="match status" value="1"/>
</dbReference>
<dbReference type="Proteomes" id="UP001194468">
    <property type="component" value="Unassembled WGS sequence"/>
</dbReference>
<feature type="compositionally biased region" description="Low complexity" evidence="2">
    <location>
        <begin position="302"/>
        <end position="342"/>
    </location>
</feature>